<protein>
    <recommendedName>
        <fullName evidence="6">Ion transport domain-containing protein</fullName>
    </recommendedName>
</protein>
<dbReference type="Pfam" id="PF00520">
    <property type="entry name" value="Ion_trans"/>
    <property type="match status" value="1"/>
</dbReference>
<evidence type="ECO:0000256" key="3">
    <source>
        <dbReference type="ARBA" id="ARBA00022989"/>
    </source>
</evidence>
<dbReference type="PANTHER" id="PTHR45638">
    <property type="entry name" value="CYCLIC NUCLEOTIDE-GATED CATION CHANNEL SUBUNIT A"/>
    <property type="match status" value="1"/>
</dbReference>
<feature type="domain" description="Ion transport" evidence="6">
    <location>
        <begin position="34"/>
        <end position="203"/>
    </location>
</feature>
<evidence type="ECO:0000256" key="4">
    <source>
        <dbReference type="ARBA" id="ARBA00023136"/>
    </source>
</evidence>
<feature type="transmembrane region" description="Helical" evidence="5">
    <location>
        <begin position="139"/>
        <end position="160"/>
    </location>
</feature>
<sequence>MIRLLDCLRRKPFLENRVPQCILASWKEFVGPHAEVRIFWIVADAFSDIVFVLDIAVQFRTGYLEQGLMVYKTKKLSKHYIGSRPFYFDFISLIPTDLLQMYFGSNPMLRFPRFMKVYRIYNYYYMVESRTVYPNVWRVVNLIHILLLLAHWFGCFYYLLSEAESFEGPWVYPNPDNNGNFSSLTRKYLGSLYWSTLTLTTIGDLPTPYSNWQLGDKKTPFNPKENLGFRATAHKSRLLHISSDVGLVTSN</sequence>
<evidence type="ECO:0000259" key="6">
    <source>
        <dbReference type="Pfam" id="PF00520"/>
    </source>
</evidence>
<evidence type="ECO:0000256" key="2">
    <source>
        <dbReference type="ARBA" id="ARBA00022692"/>
    </source>
</evidence>
<comment type="subcellular location">
    <subcellularLocation>
        <location evidence="1">Membrane</location>
        <topology evidence="1">Multi-pass membrane protein</topology>
    </subcellularLocation>
</comment>
<dbReference type="GO" id="GO:0016020">
    <property type="term" value="C:membrane"/>
    <property type="evidence" value="ECO:0007669"/>
    <property type="project" value="UniProtKB-SubCell"/>
</dbReference>
<dbReference type="Proteomes" id="UP000708208">
    <property type="component" value="Unassembled WGS sequence"/>
</dbReference>
<dbReference type="InterPro" id="IPR005821">
    <property type="entry name" value="Ion_trans_dom"/>
</dbReference>
<evidence type="ECO:0000256" key="1">
    <source>
        <dbReference type="ARBA" id="ARBA00004141"/>
    </source>
</evidence>
<keyword evidence="4 5" id="KW-0472">Membrane</keyword>
<keyword evidence="2 5" id="KW-0812">Transmembrane</keyword>
<keyword evidence="3 5" id="KW-1133">Transmembrane helix</keyword>
<comment type="caution">
    <text evidence="7">The sequence shown here is derived from an EMBL/GenBank/DDBJ whole genome shotgun (WGS) entry which is preliminary data.</text>
</comment>
<dbReference type="InterPro" id="IPR050866">
    <property type="entry name" value="CNG_cation_channel"/>
</dbReference>
<dbReference type="GO" id="GO:0005221">
    <property type="term" value="F:intracellularly cyclic nucleotide-activated monoatomic cation channel activity"/>
    <property type="evidence" value="ECO:0007669"/>
    <property type="project" value="InterPro"/>
</dbReference>
<dbReference type="GO" id="GO:0044877">
    <property type="term" value="F:protein-containing complex binding"/>
    <property type="evidence" value="ECO:0007669"/>
    <property type="project" value="TreeGrafter"/>
</dbReference>
<organism evidence="7 8">
    <name type="scientific">Allacma fusca</name>
    <dbReference type="NCBI Taxonomy" id="39272"/>
    <lineage>
        <taxon>Eukaryota</taxon>
        <taxon>Metazoa</taxon>
        <taxon>Ecdysozoa</taxon>
        <taxon>Arthropoda</taxon>
        <taxon>Hexapoda</taxon>
        <taxon>Collembola</taxon>
        <taxon>Symphypleona</taxon>
        <taxon>Sminthuridae</taxon>
        <taxon>Allacma</taxon>
    </lineage>
</organism>
<dbReference type="AlphaFoldDB" id="A0A8J2JJY6"/>
<evidence type="ECO:0000313" key="7">
    <source>
        <dbReference type="EMBL" id="CAG7712179.1"/>
    </source>
</evidence>
<dbReference type="PANTHER" id="PTHR45638:SF7">
    <property type="entry name" value="CYCLIC NUCLEOTIDE-GATED ION CHANNEL-LIKE, ISOFORM E"/>
    <property type="match status" value="1"/>
</dbReference>
<proteinExistence type="predicted"/>
<accession>A0A8J2JJY6</accession>
<name>A0A8J2JJY6_9HEXA</name>
<evidence type="ECO:0000313" key="8">
    <source>
        <dbReference type="Proteomes" id="UP000708208"/>
    </source>
</evidence>
<reference evidence="7" key="1">
    <citation type="submission" date="2021-06" db="EMBL/GenBank/DDBJ databases">
        <authorList>
            <person name="Hodson N. C."/>
            <person name="Mongue J. A."/>
            <person name="Jaron S. K."/>
        </authorList>
    </citation>
    <scope>NUCLEOTIDE SEQUENCE</scope>
</reference>
<dbReference type="OrthoDB" id="421226at2759"/>
<keyword evidence="8" id="KW-1185">Reference proteome</keyword>
<gene>
    <name evidence="7" type="ORF">AFUS01_LOCUS5143</name>
</gene>
<evidence type="ECO:0000256" key="5">
    <source>
        <dbReference type="SAM" id="Phobius"/>
    </source>
</evidence>
<dbReference type="EMBL" id="CAJVCH010032590">
    <property type="protein sequence ID" value="CAG7712179.1"/>
    <property type="molecule type" value="Genomic_DNA"/>
</dbReference>